<dbReference type="NCBIfam" id="TIGR01728">
    <property type="entry name" value="SsuA_fam"/>
    <property type="match status" value="1"/>
</dbReference>
<dbReference type="SUPFAM" id="SSF53850">
    <property type="entry name" value="Periplasmic binding protein-like II"/>
    <property type="match status" value="1"/>
</dbReference>
<comment type="subcellular location">
    <subcellularLocation>
        <location evidence="1">Periplasm</location>
    </subcellularLocation>
</comment>
<protein>
    <recommendedName>
        <fullName evidence="6">Solute-binding protein family 3/N-terminal domain-containing protein</fullName>
    </recommendedName>
</protein>
<evidence type="ECO:0000256" key="4">
    <source>
        <dbReference type="ARBA" id="ARBA00022729"/>
    </source>
</evidence>
<dbReference type="InterPro" id="IPR010067">
    <property type="entry name" value="ABC_SsuA_sub-bd"/>
</dbReference>
<feature type="chain" id="PRO_5014775372" description="Solute-binding protein family 3/N-terminal domain-containing protein" evidence="5">
    <location>
        <begin position="24"/>
        <end position="331"/>
    </location>
</feature>
<dbReference type="SMART" id="SM00062">
    <property type="entry name" value="PBPb"/>
    <property type="match status" value="1"/>
</dbReference>
<dbReference type="GO" id="GO:0042626">
    <property type="term" value="F:ATPase-coupled transmembrane transporter activity"/>
    <property type="evidence" value="ECO:0007669"/>
    <property type="project" value="InterPro"/>
</dbReference>
<dbReference type="GO" id="GO:0042918">
    <property type="term" value="P:alkanesulfonate transmembrane transport"/>
    <property type="evidence" value="ECO:0007669"/>
    <property type="project" value="TreeGrafter"/>
</dbReference>
<feature type="domain" description="Solute-binding protein family 3/N-terminal" evidence="6">
    <location>
        <begin position="25"/>
        <end position="254"/>
    </location>
</feature>
<comment type="similarity">
    <text evidence="2">Belongs to the bacterial solute-binding protein SsuA/TauA family.</text>
</comment>
<reference evidence="7 8" key="1">
    <citation type="submission" date="2017-10" db="EMBL/GenBank/DDBJ databases">
        <title>Two draft genome sequences of Pusillimonas sp. strains isolated from a nitrate- and radionuclide-contaminated groundwater in Russia.</title>
        <authorList>
            <person name="Grouzdev D.S."/>
            <person name="Tourova T.P."/>
            <person name="Goeva M.A."/>
            <person name="Babich T.L."/>
            <person name="Sokolova D.S."/>
            <person name="Abdullin R."/>
            <person name="Poltaraus A.B."/>
            <person name="Toshchakov S.V."/>
            <person name="Nazina T.N."/>
        </authorList>
    </citation>
    <scope>NUCLEOTIDE SEQUENCE [LARGE SCALE GENOMIC DNA]</scope>
    <source>
        <strain evidence="7 8">JR1/69-2-13</strain>
    </source>
</reference>
<dbReference type="InterPro" id="IPR001638">
    <property type="entry name" value="Solute-binding_3/MltF_N"/>
</dbReference>
<dbReference type="GO" id="GO:0016020">
    <property type="term" value="C:membrane"/>
    <property type="evidence" value="ECO:0007669"/>
    <property type="project" value="InterPro"/>
</dbReference>
<comment type="caution">
    <text evidence="7">The sequence shown here is derived from an EMBL/GenBank/DDBJ whole genome shotgun (WGS) entry which is preliminary data.</text>
</comment>
<keyword evidence="8" id="KW-1185">Reference proteome</keyword>
<evidence type="ECO:0000256" key="1">
    <source>
        <dbReference type="ARBA" id="ARBA00004418"/>
    </source>
</evidence>
<dbReference type="PANTHER" id="PTHR30024:SF47">
    <property type="entry name" value="TAURINE-BINDING PERIPLASMIC PROTEIN"/>
    <property type="match status" value="1"/>
</dbReference>
<organism evidence="7 8">
    <name type="scientific">Pollutimonas nitritireducens</name>
    <dbReference type="NCBI Taxonomy" id="2045209"/>
    <lineage>
        <taxon>Bacteria</taxon>
        <taxon>Pseudomonadati</taxon>
        <taxon>Pseudomonadota</taxon>
        <taxon>Betaproteobacteria</taxon>
        <taxon>Burkholderiales</taxon>
        <taxon>Alcaligenaceae</taxon>
        <taxon>Pollutimonas</taxon>
    </lineage>
</organism>
<evidence type="ECO:0000256" key="3">
    <source>
        <dbReference type="ARBA" id="ARBA00022448"/>
    </source>
</evidence>
<name>A0A2N4UJX1_9BURK</name>
<evidence type="ECO:0000256" key="5">
    <source>
        <dbReference type="SAM" id="SignalP"/>
    </source>
</evidence>
<evidence type="ECO:0000256" key="2">
    <source>
        <dbReference type="ARBA" id="ARBA00010742"/>
    </source>
</evidence>
<evidence type="ECO:0000313" key="7">
    <source>
        <dbReference type="EMBL" id="PLC55316.1"/>
    </source>
</evidence>
<feature type="signal peptide" evidence="5">
    <location>
        <begin position="1"/>
        <end position="23"/>
    </location>
</feature>
<dbReference type="PANTHER" id="PTHR30024">
    <property type="entry name" value="ALIPHATIC SULFONATES-BINDING PROTEIN-RELATED"/>
    <property type="match status" value="1"/>
</dbReference>
<proteinExistence type="inferred from homology"/>
<dbReference type="Pfam" id="PF09084">
    <property type="entry name" value="NMT1"/>
    <property type="match status" value="1"/>
</dbReference>
<dbReference type="InterPro" id="IPR015168">
    <property type="entry name" value="SsuA/THI5"/>
</dbReference>
<keyword evidence="3" id="KW-0813">Transport</keyword>
<dbReference type="Proteomes" id="UP000234328">
    <property type="component" value="Unassembled WGS sequence"/>
</dbReference>
<evidence type="ECO:0000259" key="6">
    <source>
        <dbReference type="SMART" id="SM00062"/>
    </source>
</evidence>
<dbReference type="EMBL" id="PDNV01000002">
    <property type="protein sequence ID" value="PLC55316.1"/>
    <property type="molecule type" value="Genomic_DNA"/>
</dbReference>
<sequence length="331" mass="35847">MLQSILSLALSMCVLMTTSYVNAATVNVGTSRDPNNGAQVLIAEQKGFFEAAGLDVSVKYFPSGGDLMSAFVGGSIDYGSSGAIPILTVRARPFPLKVIAQMSDISGAQHLIVKEGTKSLDELKGKKIGVMLGTASEAFYKVIIEKYELDADSLTVVNMDPTDMTTAFIRGDVEAIVLWEPVATNARKLGKGKTLISATNDYRGATPEAKRIYGDHSLLFANEKTIESQPEVASAMIEALKKASEFIQNNRDEAVAIMAKTYVLQPHEMNAILDMNKYSLEISDQLISDLEVLTDFLVTSKRIKKETDPRQMIDTSVLKKVDAALVTCSGC</sequence>
<dbReference type="AlphaFoldDB" id="A0A2N4UJX1"/>
<dbReference type="Gene3D" id="3.40.190.10">
    <property type="entry name" value="Periplasmic binding protein-like II"/>
    <property type="match status" value="2"/>
</dbReference>
<gene>
    <name evidence="7" type="ORF">CR155_03690</name>
</gene>
<accession>A0A2N4UJX1</accession>
<dbReference type="GO" id="GO:0042597">
    <property type="term" value="C:periplasmic space"/>
    <property type="evidence" value="ECO:0007669"/>
    <property type="project" value="UniProtKB-SubCell"/>
</dbReference>
<keyword evidence="4 5" id="KW-0732">Signal</keyword>
<evidence type="ECO:0000313" key="8">
    <source>
        <dbReference type="Proteomes" id="UP000234328"/>
    </source>
</evidence>